<dbReference type="PANTHER" id="PTHR21443">
    <property type="entry name" value="CONSERVED OLIGOMERIC GOLGI COMPLEX COMPONENT 7"/>
    <property type="match status" value="1"/>
</dbReference>
<dbReference type="InterPro" id="IPR019335">
    <property type="entry name" value="COG7"/>
</dbReference>
<dbReference type="PANTHER" id="PTHR21443:SF0">
    <property type="entry name" value="CONSERVED OLIGOMERIC GOLGI COMPLEX SUBUNIT 7"/>
    <property type="match status" value="1"/>
</dbReference>
<evidence type="ECO:0000256" key="8">
    <source>
        <dbReference type="ARBA" id="ARBA00031345"/>
    </source>
</evidence>
<evidence type="ECO:0000256" key="9">
    <source>
        <dbReference type="SAM" id="MobiDB-lite"/>
    </source>
</evidence>
<dbReference type="Proteomes" id="UP000193986">
    <property type="component" value="Unassembled WGS sequence"/>
</dbReference>
<evidence type="ECO:0000256" key="5">
    <source>
        <dbReference type="ARBA" id="ARBA00022927"/>
    </source>
</evidence>
<evidence type="ECO:0000256" key="3">
    <source>
        <dbReference type="ARBA" id="ARBA00020984"/>
    </source>
</evidence>
<comment type="similarity">
    <text evidence="2">Belongs to the COG7 family.</text>
</comment>
<evidence type="ECO:0000256" key="6">
    <source>
        <dbReference type="ARBA" id="ARBA00023034"/>
    </source>
</evidence>
<keyword evidence="4" id="KW-0813">Transport</keyword>
<dbReference type="GO" id="GO:0006890">
    <property type="term" value="P:retrograde vesicle-mediated transport, Golgi to endoplasmic reticulum"/>
    <property type="evidence" value="ECO:0007669"/>
    <property type="project" value="TreeGrafter"/>
</dbReference>
<feature type="region of interest" description="Disordered" evidence="9">
    <location>
        <begin position="1"/>
        <end position="32"/>
    </location>
</feature>
<evidence type="ECO:0000256" key="2">
    <source>
        <dbReference type="ARBA" id="ARBA00005831"/>
    </source>
</evidence>
<comment type="caution">
    <text evidence="10">The sequence shown here is derived from an EMBL/GenBank/DDBJ whole genome shotgun (WGS) entry which is preliminary data.</text>
</comment>
<keyword evidence="6" id="KW-0333">Golgi apparatus</keyword>
<reference evidence="10 11" key="1">
    <citation type="submission" date="2016-07" db="EMBL/GenBank/DDBJ databases">
        <title>Pervasive Adenine N6-methylation of Active Genes in Fungi.</title>
        <authorList>
            <consortium name="DOE Joint Genome Institute"/>
            <person name="Mondo S.J."/>
            <person name="Dannebaum R.O."/>
            <person name="Kuo R.C."/>
            <person name="Labutti K."/>
            <person name="Haridas S."/>
            <person name="Kuo A."/>
            <person name="Salamov A."/>
            <person name="Ahrendt S.R."/>
            <person name="Lipzen A."/>
            <person name="Sullivan W."/>
            <person name="Andreopoulos W.B."/>
            <person name="Clum A."/>
            <person name="Lindquist E."/>
            <person name="Daum C."/>
            <person name="Ramamoorthy G.K."/>
            <person name="Gryganskyi A."/>
            <person name="Culley D."/>
            <person name="Magnuson J.K."/>
            <person name="James T.Y."/>
            <person name="O'Malley M.A."/>
            <person name="Stajich J.E."/>
            <person name="Spatafora J.W."/>
            <person name="Visel A."/>
            <person name="Grigoriev I.V."/>
        </authorList>
    </citation>
    <scope>NUCLEOTIDE SEQUENCE [LARGE SCALE GENOMIC DNA]</scope>
    <source>
        <strain evidence="10 11">68-887.2</strain>
    </source>
</reference>
<dbReference type="GO" id="GO:0006886">
    <property type="term" value="P:intracellular protein transport"/>
    <property type="evidence" value="ECO:0007669"/>
    <property type="project" value="InterPro"/>
</dbReference>
<dbReference type="GO" id="GO:0007030">
    <property type="term" value="P:Golgi organization"/>
    <property type="evidence" value="ECO:0007669"/>
    <property type="project" value="TreeGrafter"/>
</dbReference>
<dbReference type="AlphaFoldDB" id="A0A1Y2ANJ1"/>
<evidence type="ECO:0000256" key="1">
    <source>
        <dbReference type="ARBA" id="ARBA00004395"/>
    </source>
</evidence>
<dbReference type="InParanoid" id="A0A1Y2ANJ1"/>
<accession>A0A1Y2ANJ1</accession>
<evidence type="ECO:0000313" key="11">
    <source>
        <dbReference type="Proteomes" id="UP000193986"/>
    </source>
</evidence>
<feature type="region of interest" description="Disordered" evidence="9">
    <location>
        <begin position="412"/>
        <end position="440"/>
    </location>
</feature>
<keyword evidence="7" id="KW-0472">Membrane</keyword>
<evidence type="ECO:0000313" key="10">
    <source>
        <dbReference type="EMBL" id="ORY24129.1"/>
    </source>
</evidence>
<dbReference type="Pfam" id="PF10191">
    <property type="entry name" value="COG7"/>
    <property type="match status" value="2"/>
</dbReference>
<dbReference type="STRING" id="71784.A0A1Y2ANJ1"/>
<dbReference type="EMBL" id="MCFC01000071">
    <property type="protein sequence ID" value="ORY24129.1"/>
    <property type="molecule type" value="Genomic_DNA"/>
</dbReference>
<proteinExistence type="inferred from homology"/>
<dbReference type="OrthoDB" id="249612at2759"/>
<name>A0A1Y2ANJ1_9TREE</name>
<evidence type="ECO:0000256" key="4">
    <source>
        <dbReference type="ARBA" id="ARBA00022448"/>
    </source>
</evidence>
<dbReference type="GO" id="GO:0000139">
    <property type="term" value="C:Golgi membrane"/>
    <property type="evidence" value="ECO:0007669"/>
    <property type="project" value="UniProtKB-SubCell"/>
</dbReference>
<comment type="subcellular location">
    <subcellularLocation>
        <location evidence="1">Golgi apparatus membrane</location>
        <topology evidence="1">Peripheral membrane protein</topology>
    </subcellularLocation>
</comment>
<protein>
    <recommendedName>
        <fullName evidence="3">Conserved oligomeric Golgi complex subunit 7</fullName>
    </recommendedName>
    <alternativeName>
        <fullName evidence="8">Component of oligomeric Golgi complex 7</fullName>
    </alternativeName>
</protein>
<keyword evidence="11" id="KW-1185">Reference proteome</keyword>
<keyword evidence="5" id="KW-0653">Protein transport</keyword>
<evidence type="ECO:0000256" key="7">
    <source>
        <dbReference type="ARBA" id="ARBA00023136"/>
    </source>
</evidence>
<organism evidence="10 11">
    <name type="scientific">Naematelia encephala</name>
    <dbReference type="NCBI Taxonomy" id="71784"/>
    <lineage>
        <taxon>Eukaryota</taxon>
        <taxon>Fungi</taxon>
        <taxon>Dikarya</taxon>
        <taxon>Basidiomycota</taxon>
        <taxon>Agaricomycotina</taxon>
        <taxon>Tremellomycetes</taxon>
        <taxon>Tremellales</taxon>
        <taxon>Naemateliaceae</taxon>
        <taxon>Naematelia</taxon>
    </lineage>
</organism>
<sequence length="908" mass="99398">MAVQPVTPPTVDLSTPPPELAEPEPEPEPEPSISITALADRLDVHQDDVAGFINDILSPHLPKLAPGAPPKPPDLVPLDKGINELLTRLSLLSQDTSSALEQLIHDISRTVPRLTYDLQFMRESATSLQSSLSLVQARVTRQTNLEDGTSDEAKTHKALEKLTHLDKLKTRMESARDILREAESWSTLESEITSLIATSSWDKAGERLAEASRSMVVFQNTPAEYETKRTLLVSLQNELETALGAALKESIQKNDIEQVAKFYDVFELMEREQEFQNFYFASRRAAVVDEWNAVVLLDTAQTAAPEVGTPVKFSSFLPKFYTSLLAVLSSERTHVPLIFPPHLATSILSTFLQTTLDGLSPSIQTRLSSVADFYGPEALSELIKAFTATEELAIGVQGVLDTMAFNTQGGVASGSALASPSPPAGSPTTPSDRRSTLKRMPISRRFSRTPGAVAETTTSVPSVWETTLYEPFLDFQASYANLERRYLSQQLKYDPSLNATSSSRGKDDASRLLMERATAAFGLAEEAIKRCLAFTHGYGSPGLLDALNAFFSGFLESNQTFILDLAGRSAGLKSGAADELDFEGLDYSTEDWGTFQLGLHILETCRSVRDRLTAFEEKLLSSLMEISSILRITPSDPSSFKLNDTTLGAIALLQQSPLNSADLHHLTASERIALSSAREGLSSFTRASQAFLQNIILSPLRAQLHTYPNLSVWSQADKPQRRGELQIPSFSLSPTDTIARVSEGLLNLLRIFEVYAADSALAYSLETLPFIDVESLRALLEPAKQSVMMPEDPTSESSPAHATGLTPEMVLSTWISSLALSLLSTLTSMILPSIKTLSTQGAAQLESDLGYLSNAVRALDVEWEELERWREASAIKGEEEWRGKVRDARASGGVDVLEKVGRMRGWPT</sequence>
<gene>
    <name evidence="10" type="ORF">BCR39DRAFT_336281</name>
</gene>
<dbReference type="GO" id="GO:0017119">
    <property type="term" value="C:Golgi transport complex"/>
    <property type="evidence" value="ECO:0007669"/>
    <property type="project" value="InterPro"/>
</dbReference>